<dbReference type="PANTHER" id="PTHR43304">
    <property type="entry name" value="PHYTOCHROME-LIKE PROTEIN CPH1"/>
    <property type="match status" value="1"/>
</dbReference>
<evidence type="ECO:0000313" key="10">
    <source>
        <dbReference type="Proteomes" id="UP000298058"/>
    </source>
</evidence>
<dbReference type="SUPFAM" id="SSF47384">
    <property type="entry name" value="Homodimeric domain of signal transducing histidine kinase"/>
    <property type="match status" value="1"/>
</dbReference>
<dbReference type="InterPro" id="IPR036097">
    <property type="entry name" value="HisK_dim/P_sf"/>
</dbReference>
<dbReference type="InterPro" id="IPR035965">
    <property type="entry name" value="PAS-like_dom_sf"/>
</dbReference>
<dbReference type="Pfam" id="PF02518">
    <property type="entry name" value="HATPase_c"/>
    <property type="match status" value="1"/>
</dbReference>
<dbReference type="SMART" id="SM00086">
    <property type="entry name" value="PAC"/>
    <property type="match status" value="3"/>
</dbReference>
<protein>
    <recommendedName>
        <fullName evidence="2">histidine kinase</fullName>
        <ecNumber evidence="2">2.7.13.3</ecNumber>
    </recommendedName>
</protein>
<feature type="domain" description="PAS" evidence="7">
    <location>
        <begin position="261"/>
        <end position="331"/>
    </location>
</feature>
<keyword evidence="4" id="KW-0808">Transferase</keyword>
<dbReference type="NCBIfam" id="TIGR00229">
    <property type="entry name" value="sensory_box"/>
    <property type="match status" value="2"/>
</dbReference>
<evidence type="ECO:0000313" key="9">
    <source>
        <dbReference type="EMBL" id="TGN18867.1"/>
    </source>
</evidence>
<gene>
    <name evidence="9" type="ORF">EHS15_10620</name>
</gene>
<dbReference type="PROSITE" id="PS50112">
    <property type="entry name" value="PAS"/>
    <property type="match status" value="2"/>
</dbReference>
<feature type="domain" description="PAS" evidence="7">
    <location>
        <begin position="28"/>
        <end position="80"/>
    </location>
</feature>
<dbReference type="InterPro" id="IPR000014">
    <property type="entry name" value="PAS"/>
</dbReference>
<organism evidence="9 10">
    <name type="scientific">Leptospira idonii</name>
    <dbReference type="NCBI Taxonomy" id="1193500"/>
    <lineage>
        <taxon>Bacteria</taxon>
        <taxon>Pseudomonadati</taxon>
        <taxon>Spirochaetota</taxon>
        <taxon>Spirochaetia</taxon>
        <taxon>Leptospirales</taxon>
        <taxon>Leptospiraceae</taxon>
        <taxon>Leptospira</taxon>
    </lineage>
</organism>
<keyword evidence="3" id="KW-0597">Phosphoprotein</keyword>
<reference evidence="9" key="1">
    <citation type="journal article" date="2019" name="PLoS Negl. Trop. Dis.">
        <title>Revisiting the worldwide diversity of Leptospira species in the environment.</title>
        <authorList>
            <person name="Vincent A.T."/>
            <person name="Schiettekatte O."/>
            <person name="Bourhy P."/>
            <person name="Veyrier F.J."/>
            <person name="Picardeau M."/>
        </authorList>
    </citation>
    <scope>NUCLEOTIDE SEQUENCE [LARGE SCALE GENOMIC DNA]</scope>
    <source>
        <strain evidence="9">201300427</strain>
    </source>
</reference>
<evidence type="ECO:0000259" key="7">
    <source>
        <dbReference type="PROSITE" id="PS50112"/>
    </source>
</evidence>
<dbReference type="InterPro" id="IPR004358">
    <property type="entry name" value="Sig_transdc_His_kin-like_C"/>
</dbReference>
<sequence length="628" mass="72167">MGKLVLLPEPEINRLLTSISRELVCLHSSEGLYLYVSPSSEKIIGYKPEELLGKNPYDFFHPEDRVKVRLSSHHPLLEGETNLISEYRFLHKNGNYIWLQTVSALIQDQSVTKIHTSSIDISSQIEFRETFLQNERLLREMSNLANVGGWEFDTTLMKSTWTDLVFQIHDLDPPNIPKDLDTSLSYYPAPGDSILRQKMWDVFEKGIPFDLTLPFISAKKKSKWVRLIANPEIVNGKAIRVYGAIYDVTEQTNAEHRLEISEKKFRDAFHFSAVGVVLTSTDGKFLEVNSAFCRFIGYSQEELLGKEISSISFEGDLTLNHRLRDQVLEGKSDFFEMEKRYIHKDGRILWGHLSGTLVRDEKGHPIHFVSQIFDIDSRKKTELKLLQTNEKLTTVTNSLTNQNKQLQSYNQIVSHNLRSPVSNLRTLLNLMDETEDEEEKKEYNIHLHKVTENLESTLEDLITALKIQQSQENQPQSLDLQDSLERVKKLMMGEITNLKADIRSDFAPAPEIYFPKMYLESILLNLLSNSLKYSKPDIKPQVQIHSFPVGNQITISFSDNGLGIDLERYGKHLFQLRKTFHRHISGRGLGLFLTKYQLESVGGQIEVRSEPGLGSTFLLHFPKKVTQE</sequence>
<dbReference type="InterPro" id="IPR001610">
    <property type="entry name" value="PAC"/>
</dbReference>
<dbReference type="AlphaFoldDB" id="A0A4R9LZR6"/>
<keyword evidence="5" id="KW-0418">Kinase</keyword>
<dbReference type="InterPro" id="IPR052162">
    <property type="entry name" value="Sensor_kinase/Photoreceptor"/>
</dbReference>
<feature type="domain" description="Histidine kinase" evidence="6">
    <location>
        <begin position="412"/>
        <end position="625"/>
    </location>
</feature>
<evidence type="ECO:0000256" key="3">
    <source>
        <dbReference type="ARBA" id="ARBA00022553"/>
    </source>
</evidence>
<dbReference type="Pfam" id="PF08447">
    <property type="entry name" value="PAS_3"/>
    <property type="match status" value="1"/>
</dbReference>
<dbReference type="SUPFAM" id="SSF55874">
    <property type="entry name" value="ATPase domain of HSP90 chaperone/DNA topoisomerase II/histidine kinase"/>
    <property type="match status" value="1"/>
</dbReference>
<feature type="domain" description="PAC" evidence="8">
    <location>
        <begin position="335"/>
        <end position="387"/>
    </location>
</feature>
<proteinExistence type="predicted"/>
<evidence type="ECO:0000259" key="6">
    <source>
        <dbReference type="PROSITE" id="PS50109"/>
    </source>
</evidence>
<dbReference type="PROSITE" id="PS50109">
    <property type="entry name" value="HIS_KIN"/>
    <property type="match status" value="1"/>
</dbReference>
<dbReference type="SUPFAM" id="SSF55785">
    <property type="entry name" value="PYP-like sensor domain (PAS domain)"/>
    <property type="match status" value="3"/>
</dbReference>
<dbReference type="PANTHER" id="PTHR43304:SF1">
    <property type="entry name" value="PAC DOMAIN-CONTAINING PROTEIN"/>
    <property type="match status" value="1"/>
</dbReference>
<dbReference type="Gene3D" id="3.30.450.20">
    <property type="entry name" value="PAS domain"/>
    <property type="match status" value="3"/>
</dbReference>
<dbReference type="InterPro" id="IPR000700">
    <property type="entry name" value="PAS-assoc_C"/>
</dbReference>
<dbReference type="Pfam" id="PF13426">
    <property type="entry name" value="PAS_9"/>
    <property type="match status" value="1"/>
</dbReference>
<dbReference type="PROSITE" id="PS50113">
    <property type="entry name" value="PAC"/>
    <property type="match status" value="1"/>
</dbReference>
<keyword evidence="10" id="KW-1185">Reference proteome</keyword>
<evidence type="ECO:0000256" key="1">
    <source>
        <dbReference type="ARBA" id="ARBA00000085"/>
    </source>
</evidence>
<evidence type="ECO:0000256" key="2">
    <source>
        <dbReference type="ARBA" id="ARBA00012438"/>
    </source>
</evidence>
<name>A0A4R9LZR6_9LEPT</name>
<dbReference type="Proteomes" id="UP000298058">
    <property type="component" value="Unassembled WGS sequence"/>
</dbReference>
<dbReference type="GO" id="GO:0000155">
    <property type="term" value="F:phosphorelay sensor kinase activity"/>
    <property type="evidence" value="ECO:0007669"/>
    <property type="project" value="InterPro"/>
</dbReference>
<dbReference type="InterPro" id="IPR003594">
    <property type="entry name" value="HATPase_dom"/>
</dbReference>
<dbReference type="Gene3D" id="3.30.565.10">
    <property type="entry name" value="Histidine kinase-like ATPase, C-terminal domain"/>
    <property type="match status" value="1"/>
</dbReference>
<comment type="catalytic activity">
    <reaction evidence="1">
        <text>ATP + protein L-histidine = ADP + protein N-phospho-L-histidine.</text>
        <dbReference type="EC" id="2.7.13.3"/>
    </reaction>
</comment>
<dbReference type="SMART" id="SM00387">
    <property type="entry name" value="HATPase_c"/>
    <property type="match status" value="1"/>
</dbReference>
<dbReference type="Gene3D" id="1.10.287.130">
    <property type="match status" value="1"/>
</dbReference>
<dbReference type="CDD" id="cd00130">
    <property type="entry name" value="PAS"/>
    <property type="match status" value="2"/>
</dbReference>
<dbReference type="SMART" id="SM00091">
    <property type="entry name" value="PAS"/>
    <property type="match status" value="2"/>
</dbReference>
<dbReference type="InterPro" id="IPR036890">
    <property type="entry name" value="HATPase_C_sf"/>
</dbReference>
<accession>A0A4R9LZR6</accession>
<evidence type="ECO:0000256" key="5">
    <source>
        <dbReference type="ARBA" id="ARBA00022777"/>
    </source>
</evidence>
<evidence type="ECO:0000259" key="8">
    <source>
        <dbReference type="PROSITE" id="PS50113"/>
    </source>
</evidence>
<dbReference type="PRINTS" id="PR00344">
    <property type="entry name" value="BCTRLSENSOR"/>
</dbReference>
<dbReference type="EMBL" id="RQHW01000042">
    <property type="protein sequence ID" value="TGN18867.1"/>
    <property type="molecule type" value="Genomic_DNA"/>
</dbReference>
<comment type="caution">
    <text evidence="9">The sequence shown here is derived from an EMBL/GenBank/DDBJ whole genome shotgun (WGS) entry which is preliminary data.</text>
</comment>
<dbReference type="OrthoDB" id="344048at2"/>
<dbReference type="InterPro" id="IPR005467">
    <property type="entry name" value="His_kinase_dom"/>
</dbReference>
<dbReference type="EC" id="2.7.13.3" evidence="2"/>
<dbReference type="InterPro" id="IPR013655">
    <property type="entry name" value="PAS_fold_3"/>
</dbReference>
<evidence type="ECO:0000256" key="4">
    <source>
        <dbReference type="ARBA" id="ARBA00022679"/>
    </source>
</evidence>